<evidence type="ECO:0000313" key="3">
    <source>
        <dbReference type="EMBL" id="CDP00547.1"/>
    </source>
</evidence>
<dbReference type="EMBL" id="HG739089">
    <property type="protein sequence ID" value="CDP00547.1"/>
    <property type="molecule type" value="Genomic_DNA"/>
</dbReference>
<feature type="region of interest" description="Disordered" evidence="1">
    <location>
        <begin position="35"/>
        <end position="66"/>
    </location>
</feature>
<feature type="region of interest" description="Disordered" evidence="1">
    <location>
        <begin position="88"/>
        <end position="108"/>
    </location>
</feature>
<evidence type="ECO:0000256" key="1">
    <source>
        <dbReference type="SAM" id="MobiDB-lite"/>
    </source>
</evidence>
<dbReference type="AlphaFoldDB" id="A0A068TWW4"/>
<dbReference type="PhylomeDB" id="A0A068TWW4"/>
<gene>
    <name evidence="3" type="ORF">GSCOC_T00032519001</name>
</gene>
<keyword evidence="2" id="KW-1133">Transmembrane helix</keyword>
<dbReference type="Gramene" id="CDP00547">
    <property type="protein sequence ID" value="CDP00547"/>
    <property type="gene ID" value="GSCOC_T00032519001"/>
</dbReference>
<evidence type="ECO:0000313" key="4">
    <source>
        <dbReference type="Proteomes" id="UP000295252"/>
    </source>
</evidence>
<keyword evidence="4" id="KW-1185">Reference proteome</keyword>
<keyword evidence="2" id="KW-0812">Transmembrane</keyword>
<keyword evidence="2" id="KW-0472">Membrane</keyword>
<evidence type="ECO:0000256" key="2">
    <source>
        <dbReference type="SAM" id="Phobius"/>
    </source>
</evidence>
<protein>
    <submittedName>
        <fullName evidence="3">Uncharacterized protein</fullName>
    </submittedName>
</protein>
<accession>A0A068TWW4</accession>
<name>A0A068TWW4_COFCA</name>
<dbReference type="Proteomes" id="UP000295252">
    <property type="component" value="Chromosome III"/>
</dbReference>
<proteinExistence type="predicted"/>
<dbReference type="InParanoid" id="A0A068TWW4"/>
<sequence length="108" mass="11302">MTSKKTFGSPIFIFYWLSMISIVLVQPALSGRTLGSGGGGRMIGVHPTPSPTNSGSKPGGHGSPGYRSLGRGPFCNKVRYANCIPAGRNGRPCEFGNRCSHNGPPAPK</sequence>
<feature type="transmembrane region" description="Helical" evidence="2">
    <location>
        <begin position="12"/>
        <end position="29"/>
    </location>
</feature>
<reference evidence="4" key="1">
    <citation type="journal article" date="2014" name="Science">
        <title>The coffee genome provides insight into the convergent evolution of caffeine biosynthesis.</title>
        <authorList>
            <person name="Denoeud F."/>
            <person name="Carretero-Paulet L."/>
            <person name="Dereeper A."/>
            <person name="Droc G."/>
            <person name="Guyot R."/>
            <person name="Pietrella M."/>
            <person name="Zheng C."/>
            <person name="Alberti A."/>
            <person name="Anthony F."/>
            <person name="Aprea G."/>
            <person name="Aury J.M."/>
            <person name="Bento P."/>
            <person name="Bernard M."/>
            <person name="Bocs S."/>
            <person name="Campa C."/>
            <person name="Cenci A."/>
            <person name="Combes M.C."/>
            <person name="Crouzillat D."/>
            <person name="Da Silva C."/>
            <person name="Daddiego L."/>
            <person name="De Bellis F."/>
            <person name="Dussert S."/>
            <person name="Garsmeur O."/>
            <person name="Gayraud T."/>
            <person name="Guignon V."/>
            <person name="Jahn K."/>
            <person name="Jamilloux V."/>
            <person name="Joet T."/>
            <person name="Labadie K."/>
            <person name="Lan T."/>
            <person name="Leclercq J."/>
            <person name="Lepelley M."/>
            <person name="Leroy T."/>
            <person name="Li L.T."/>
            <person name="Librado P."/>
            <person name="Lopez L."/>
            <person name="Munoz A."/>
            <person name="Noel B."/>
            <person name="Pallavicini A."/>
            <person name="Perrotta G."/>
            <person name="Poncet V."/>
            <person name="Pot D."/>
            <person name="Priyono X."/>
            <person name="Rigoreau M."/>
            <person name="Rouard M."/>
            <person name="Rozas J."/>
            <person name="Tranchant-Dubreuil C."/>
            <person name="VanBuren R."/>
            <person name="Zhang Q."/>
            <person name="Andrade A.C."/>
            <person name="Argout X."/>
            <person name="Bertrand B."/>
            <person name="de Kochko A."/>
            <person name="Graziosi G."/>
            <person name="Henry R.J."/>
            <person name="Jayarama X."/>
            <person name="Ming R."/>
            <person name="Nagai C."/>
            <person name="Rounsley S."/>
            <person name="Sankoff D."/>
            <person name="Giuliano G."/>
            <person name="Albert V.A."/>
            <person name="Wincker P."/>
            <person name="Lashermes P."/>
        </authorList>
    </citation>
    <scope>NUCLEOTIDE SEQUENCE [LARGE SCALE GENOMIC DNA]</scope>
    <source>
        <strain evidence="4">cv. DH200-94</strain>
    </source>
</reference>
<organism evidence="3 4">
    <name type="scientific">Coffea canephora</name>
    <name type="common">Robusta coffee</name>
    <dbReference type="NCBI Taxonomy" id="49390"/>
    <lineage>
        <taxon>Eukaryota</taxon>
        <taxon>Viridiplantae</taxon>
        <taxon>Streptophyta</taxon>
        <taxon>Embryophyta</taxon>
        <taxon>Tracheophyta</taxon>
        <taxon>Spermatophyta</taxon>
        <taxon>Magnoliopsida</taxon>
        <taxon>eudicotyledons</taxon>
        <taxon>Gunneridae</taxon>
        <taxon>Pentapetalae</taxon>
        <taxon>asterids</taxon>
        <taxon>lamiids</taxon>
        <taxon>Gentianales</taxon>
        <taxon>Rubiaceae</taxon>
        <taxon>Ixoroideae</taxon>
        <taxon>Gardenieae complex</taxon>
        <taxon>Bertiereae - Coffeeae clade</taxon>
        <taxon>Coffeeae</taxon>
        <taxon>Coffea</taxon>
    </lineage>
</organism>